<evidence type="ECO:0000259" key="1">
    <source>
        <dbReference type="PROSITE" id="PS50819"/>
    </source>
</evidence>
<evidence type="ECO:0000313" key="2">
    <source>
        <dbReference type="EMBL" id="GAA4569316.1"/>
    </source>
</evidence>
<organism evidence="2 3">
    <name type="scientific">Micromonospora coerulea</name>
    <dbReference type="NCBI Taxonomy" id="47856"/>
    <lineage>
        <taxon>Bacteria</taxon>
        <taxon>Bacillati</taxon>
        <taxon>Actinomycetota</taxon>
        <taxon>Actinomycetes</taxon>
        <taxon>Micromonosporales</taxon>
        <taxon>Micromonosporaceae</taxon>
        <taxon>Micromonospora</taxon>
    </lineage>
</organism>
<gene>
    <name evidence="2" type="ORF">GCM10023176_25610</name>
</gene>
<sequence length="398" mass="42769">MALSAATRVLTANRGWTRLQGLRAGDHVFHPSGVAIVVTAVAQVQDHRDCYRVATTDGRSVIVDGDHLWEVTDKRAVRSLGPRGATQKWFEKRVLSTRELLESGLSRYAGGGRTSVTDGKQYATNEYRYVLPDQKALVSDDRALPLDPYLLGAWLGDGNSASASLTAHIADVPHWVAVIAAAGFIPTVRPGGGTPDTRSIGITCTGGKGRQSRSFMGRLTELGLRQNKHVPDAYLSAGSRQREALLQGLLDTDGTVNAIRGQVEFCSMNTYLASAVLQLARSLGWRATLRTGRATLAGRDCGEKFRVFFTPVRADPFAPFRLARKRDRVKALDGGKGRSTLSISAITVAEPVPVCDIQVTALDGMAVLGNDFVPTLARSPWGARRTAGPGAVSPRLPQ</sequence>
<dbReference type="EMBL" id="BAABGU010000012">
    <property type="protein sequence ID" value="GAA4569316.1"/>
    <property type="molecule type" value="Genomic_DNA"/>
</dbReference>
<evidence type="ECO:0000313" key="3">
    <source>
        <dbReference type="Proteomes" id="UP001500307"/>
    </source>
</evidence>
<keyword evidence="3" id="KW-1185">Reference proteome</keyword>
<dbReference type="Pfam" id="PF14528">
    <property type="entry name" value="LAGLIDADG_3"/>
    <property type="match status" value="1"/>
</dbReference>
<reference evidence="3" key="1">
    <citation type="journal article" date="2019" name="Int. J. Syst. Evol. Microbiol.">
        <title>The Global Catalogue of Microorganisms (GCM) 10K type strain sequencing project: providing services to taxonomists for standard genome sequencing and annotation.</title>
        <authorList>
            <consortium name="The Broad Institute Genomics Platform"/>
            <consortium name="The Broad Institute Genome Sequencing Center for Infectious Disease"/>
            <person name="Wu L."/>
            <person name="Ma J."/>
        </authorList>
    </citation>
    <scope>NUCLEOTIDE SEQUENCE [LARGE SCALE GENOMIC DNA]</scope>
    <source>
        <strain evidence="3">JCM 3175</strain>
    </source>
</reference>
<dbReference type="PRINTS" id="PR00379">
    <property type="entry name" value="INTEIN"/>
</dbReference>
<dbReference type="InterPro" id="IPR006142">
    <property type="entry name" value="INTEIN"/>
</dbReference>
<dbReference type="SUPFAM" id="SSF55608">
    <property type="entry name" value="Homing endonucleases"/>
    <property type="match status" value="1"/>
</dbReference>
<dbReference type="InterPro" id="IPR004860">
    <property type="entry name" value="LAGLIDADG_dom"/>
</dbReference>
<feature type="domain" description="DOD-type homing endonuclease" evidence="1">
    <location>
        <begin position="150"/>
        <end position="285"/>
    </location>
</feature>
<dbReference type="Gene3D" id="3.10.28.10">
    <property type="entry name" value="Homing endonucleases"/>
    <property type="match status" value="1"/>
</dbReference>
<dbReference type="InterPro" id="IPR036844">
    <property type="entry name" value="Hint_dom_sf"/>
</dbReference>
<comment type="caution">
    <text evidence="2">The sequence shown here is derived from an EMBL/GenBank/DDBJ whole genome shotgun (WGS) entry which is preliminary data.</text>
</comment>
<dbReference type="SUPFAM" id="SSF51294">
    <property type="entry name" value="Hedgehog/intein (Hint) domain"/>
    <property type="match status" value="1"/>
</dbReference>
<dbReference type="PROSITE" id="PS50819">
    <property type="entry name" value="INTEIN_ENDONUCLEASE"/>
    <property type="match status" value="1"/>
</dbReference>
<accession>A0ABP8SHM9</accession>
<dbReference type="Proteomes" id="UP001500307">
    <property type="component" value="Unassembled WGS sequence"/>
</dbReference>
<dbReference type="InterPro" id="IPR004042">
    <property type="entry name" value="Intein_endonuc_central"/>
</dbReference>
<proteinExistence type="predicted"/>
<dbReference type="InterPro" id="IPR027434">
    <property type="entry name" value="Homing_endonucl"/>
</dbReference>
<protein>
    <recommendedName>
        <fullName evidence="1">DOD-type homing endonuclease domain-containing protein</fullName>
    </recommendedName>
</protein>
<dbReference type="RefSeq" id="WP_346119262.1">
    <property type="nucleotide sequence ID" value="NZ_BAABGU010000012.1"/>
</dbReference>
<name>A0ABP8SHM9_9ACTN</name>